<proteinExistence type="predicted"/>
<dbReference type="KEGG" id="bmeg:BG04_899"/>
<reference evidence="1 2" key="1">
    <citation type="journal article" date="2015" name="Genome Announc.">
        <title>Complete genome sequences for 35 biothreat assay-relevant bacillus species.</title>
        <authorList>
            <person name="Johnson S.L."/>
            <person name="Daligault H.E."/>
            <person name="Davenport K.W."/>
            <person name="Jaissle J."/>
            <person name="Frey K.G."/>
            <person name="Ladner J.T."/>
            <person name="Broomall S.M."/>
            <person name="Bishop-Lilly K.A."/>
            <person name="Bruce D.C."/>
            <person name="Gibbons H.S."/>
            <person name="Coyne S.R."/>
            <person name="Lo C.C."/>
            <person name="Meincke L."/>
            <person name="Munk A.C."/>
            <person name="Koroleva G.I."/>
            <person name="Rosenzweig C.N."/>
            <person name="Palacios G.F."/>
            <person name="Redden C.L."/>
            <person name="Minogue T.D."/>
            <person name="Chain P.S."/>
        </authorList>
    </citation>
    <scope>NUCLEOTIDE SEQUENCE [LARGE SCALE GENOMIC DNA]</scope>
    <source>
        <strain evidence="2">ATCC 14581 / DSM 32 / JCM 2506 / NBRC 15308 / NCIMB 9376 / NCTC 10342 / NRRL B-14308 / VKM B-512</strain>
    </source>
</reference>
<dbReference type="NCBIfam" id="NF041644">
    <property type="entry name" value="CBO0543_fam"/>
    <property type="match status" value="1"/>
</dbReference>
<evidence type="ECO:0000313" key="1">
    <source>
        <dbReference type="EMBL" id="AJI21914.1"/>
    </source>
</evidence>
<dbReference type="Proteomes" id="UP000031829">
    <property type="component" value="Chromosome"/>
</dbReference>
<dbReference type="GeneID" id="93644382"/>
<name>A0A0B6AQ46_PRIM2</name>
<organism evidence="1 2">
    <name type="scientific">Priestia megaterium (strain ATCC 14581 / DSM 32 / CCUG 1817 / JCM 2506 / NBRC 15308 / NCIMB 9376 / NCTC 10342 / NRRL B-14308 / VKM B-512 / Ford 19)</name>
    <name type="common">Bacillus megaterium</name>
    <dbReference type="NCBI Taxonomy" id="1348623"/>
    <lineage>
        <taxon>Bacteria</taxon>
        <taxon>Bacillati</taxon>
        <taxon>Bacillota</taxon>
        <taxon>Bacilli</taxon>
        <taxon>Bacillales</taxon>
        <taxon>Bacillaceae</taxon>
        <taxon>Priestia</taxon>
    </lineage>
</organism>
<evidence type="ECO:0000313" key="2">
    <source>
        <dbReference type="Proteomes" id="UP000031829"/>
    </source>
</evidence>
<sequence>MLINIALAFVLPWIFGTLYLHPKNRRLLPLVGTAFCILAIVINELGSYYGFWKLRTSLENEALEALPFNLGVYPVLASYMIFLIQRIGKPHFFILLITLFTTFLEGTYVHMERVIYGNGWNLVWTFFSYWIPYSVIYLYYRYLVSLRLLH</sequence>
<dbReference type="InterPro" id="IPR048147">
    <property type="entry name" value="CBO0543-like"/>
</dbReference>
<dbReference type="HOGENOM" id="CLU_144078_0_0_9"/>
<accession>A0A0B6AQ46</accession>
<dbReference type="AlphaFoldDB" id="A0A0B6AQ46"/>
<gene>
    <name evidence="1" type="ORF">BG04_899</name>
</gene>
<dbReference type="RefSeq" id="WP_034649439.1">
    <property type="nucleotide sequence ID" value="NZ_BCVB01000001.1"/>
</dbReference>
<dbReference type="EMBL" id="CP009920">
    <property type="protein sequence ID" value="AJI21914.1"/>
    <property type="molecule type" value="Genomic_DNA"/>
</dbReference>
<protein>
    <submittedName>
        <fullName evidence="1">Putative membrane protein</fullName>
    </submittedName>
</protein>